<feature type="transmembrane region" description="Helical" evidence="5">
    <location>
        <begin position="20"/>
        <end position="38"/>
    </location>
</feature>
<dbReference type="Gene3D" id="2.40.170.20">
    <property type="entry name" value="TonB-dependent receptor, beta-barrel domain"/>
    <property type="match status" value="1"/>
</dbReference>
<dbReference type="InterPro" id="IPR057601">
    <property type="entry name" value="Oar-like_b-barrel"/>
</dbReference>
<dbReference type="EMBL" id="CP121196">
    <property type="protein sequence ID" value="XBH17264.1"/>
    <property type="molecule type" value="Genomic_DNA"/>
</dbReference>
<feature type="region of interest" description="Disordered" evidence="4">
    <location>
        <begin position="1141"/>
        <end position="1162"/>
    </location>
</feature>
<keyword evidence="5" id="KW-1133">Transmembrane helix</keyword>
<reference evidence="7" key="1">
    <citation type="submission" date="2023-03" db="EMBL/GenBank/DDBJ databases">
        <title>Edaphobacter sp.</title>
        <authorList>
            <person name="Huber K.J."/>
            <person name="Papendorf J."/>
            <person name="Pilke C."/>
            <person name="Bunk B."/>
            <person name="Sproeer C."/>
            <person name="Pester M."/>
        </authorList>
    </citation>
    <scope>NUCLEOTIDE SEQUENCE</scope>
    <source>
        <strain evidence="7">DSM 110680</strain>
    </source>
</reference>
<gene>
    <name evidence="7" type="ORF">P8935_22185</name>
</gene>
<comment type="subcellular location">
    <subcellularLocation>
        <location evidence="1">Cell outer membrane</location>
    </subcellularLocation>
</comment>
<keyword evidence="7" id="KW-0675">Receptor</keyword>
<dbReference type="Gene3D" id="2.60.40.1120">
    <property type="entry name" value="Carboxypeptidase-like, regulatory domain"/>
    <property type="match status" value="1"/>
</dbReference>
<dbReference type="PROSITE" id="PS51257">
    <property type="entry name" value="PROKAR_LIPOPROTEIN"/>
    <property type="match status" value="1"/>
</dbReference>
<sequence>MRRFTVSKECAVPRRSKANAWYVIAIAIACLILLAPRIGKAQASAGVTGTITDPSGAVIPNAKVTITNEATSVASNTTTSSAGTYSFKGLLPGKYTVAVDAPGFKKEVQKGINIDVSTTATIDISLSTGAANETVQVTSDAIALNTTAPEIGSTIEPVVVAALPEEVSGRGRQIDQLQFTAPGTTGSTFSHRVSGGVDFEQEIVYNGIPAPQPETEGYTTNFNPPFELVDEYKVERSTFSAQFGLGQGALTYQMKSGTNRYHGDLFEINRNSFFDSVGFFNGPAFGGVNKPPSDHENNYGFSVGGPISIPHVYDGRNRTFGHYSQEWYKQNNEDINSGTVPTALEKTGNFTDYVDGSSGALIPIYDPTTGQQFQCNGVLNVICPSRISPLSATLISDIPDPDRPGSGVGGLDSNKSFAPFINPNIQHVWGFTVDQVLTPKQSLHYSQWRNSYTTHSFDYSPIVIAPNPLNSQKYEPAVGSVFLLNYSNTLSPHLVMTAGIGWIGEINNQYNITKGATFGAVANENIPPNITFDGQHAPTSWGTSGSWFQSINRKLGIALVNNWLWTRGRNTFNIGTEFRRSYQDDNEEQTEGGHFNFSQRTTSIQNSSDPNFGKYGSAFASFLLGIPDSANRSNSQELELRNWDLSPYIQDDIKLSPRLTINVGLRWDIQAPFTENHNLIVFFNQDNPGTFPGSNIAGSASKFGNGITRGDIHYGHFGPRLGFAYQLSRKMVLQAGVDVAFLDGGAYEYGTNKVAVNYGNLLTGSFTRNSTGSFTSSFGSWDTNQIPAVNPTPFSPGLGAGNQINAFSPKKDGYAPYSQQWNVNLQRELPYNMFVTAAWVGNRIIHLPSQLNRIDQMDPKYDAQFGSQLADVFQPGQTSLDGVPLPYPNFVNDFGGSATVAQALVPFPQYSYIFNNFEGFGTTYYQGAQIEVEKRFSNGLSFLAGYTLSRLMDNTSSGFSSFTSGGINKYNQKPEWAISNADEPQTLKASGTYLLPIGPGKKYVNNHKMGNVVGGWQVGWILDYESGTVNGPGENGSPFPNGFERPDRNPSVGLSTASYKRVRDYFVKKIPVAQMFDPNSFTLTPNQYVIGTAQRNYGGMRNAPLALENLNAKKNFYIGERFTGILSVDYFNAFNRTQFNGPDNNKSDGTFGQVTSQGSNISNRQGQVSFRLEF</sequence>
<evidence type="ECO:0000259" key="6">
    <source>
        <dbReference type="Pfam" id="PF25183"/>
    </source>
</evidence>
<dbReference type="SUPFAM" id="SSF56935">
    <property type="entry name" value="Porins"/>
    <property type="match status" value="1"/>
</dbReference>
<name>A0AAU7DHT2_9BACT</name>
<dbReference type="GO" id="GO:0009279">
    <property type="term" value="C:cell outer membrane"/>
    <property type="evidence" value="ECO:0007669"/>
    <property type="project" value="UniProtKB-SubCell"/>
</dbReference>
<dbReference type="RefSeq" id="WP_348262495.1">
    <property type="nucleotide sequence ID" value="NZ_CP121196.1"/>
</dbReference>
<protein>
    <submittedName>
        <fullName evidence="7">TonB-dependent receptor</fullName>
    </submittedName>
</protein>
<dbReference type="Pfam" id="PF13620">
    <property type="entry name" value="CarboxypepD_reg"/>
    <property type="match status" value="1"/>
</dbReference>
<dbReference type="Pfam" id="PF25183">
    <property type="entry name" value="OMP_b-brl_4"/>
    <property type="match status" value="1"/>
</dbReference>
<keyword evidence="5" id="KW-0812">Transmembrane</keyword>
<evidence type="ECO:0000313" key="7">
    <source>
        <dbReference type="EMBL" id="XBH17264.1"/>
    </source>
</evidence>
<keyword evidence="3" id="KW-0998">Cell outer membrane</keyword>
<evidence type="ECO:0000256" key="2">
    <source>
        <dbReference type="ARBA" id="ARBA00023136"/>
    </source>
</evidence>
<keyword evidence="2 5" id="KW-0472">Membrane</keyword>
<evidence type="ECO:0000256" key="1">
    <source>
        <dbReference type="ARBA" id="ARBA00004442"/>
    </source>
</evidence>
<dbReference type="SUPFAM" id="SSF49464">
    <property type="entry name" value="Carboxypeptidase regulatory domain-like"/>
    <property type="match status" value="1"/>
</dbReference>
<dbReference type="InterPro" id="IPR036942">
    <property type="entry name" value="Beta-barrel_TonB_sf"/>
</dbReference>
<feature type="domain" description="TonB-dependent transporter Oar-like beta-barrel" evidence="6">
    <location>
        <begin position="254"/>
        <end position="1167"/>
    </location>
</feature>
<evidence type="ECO:0000256" key="4">
    <source>
        <dbReference type="SAM" id="MobiDB-lite"/>
    </source>
</evidence>
<organism evidence="7">
    <name type="scientific">Telmatobacter sp. DSM 110680</name>
    <dbReference type="NCBI Taxonomy" id="3036704"/>
    <lineage>
        <taxon>Bacteria</taxon>
        <taxon>Pseudomonadati</taxon>
        <taxon>Acidobacteriota</taxon>
        <taxon>Terriglobia</taxon>
        <taxon>Terriglobales</taxon>
        <taxon>Acidobacteriaceae</taxon>
        <taxon>Telmatobacter</taxon>
    </lineage>
</organism>
<dbReference type="InterPro" id="IPR008969">
    <property type="entry name" value="CarboxyPept-like_regulatory"/>
</dbReference>
<evidence type="ECO:0000256" key="3">
    <source>
        <dbReference type="ARBA" id="ARBA00023237"/>
    </source>
</evidence>
<evidence type="ECO:0000256" key="5">
    <source>
        <dbReference type="SAM" id="Phobius"/>
    </source>
</evidence>
<accession>A0AAU7DHT2</accession>
<dbReference type="AlphaFoldDB" id="A0AAU7DHT2"/>
<proteinExistence type="predicted"/>